<dbReference type="PANTHER" id="PTHR42940:SF8">
    <property type="entry name" value="VACUOLAR PROTEIN SORTING-ASSOCIATED PROTEIN 11"/>
    <property type="match status" value="1"/>
</dbReference>
<comment type="caution">
    <text evidence="7">The sequence shown here is derived from an EMBL/GenBank/DDBJ whole genome shotgun (WGS) entry which is preliminary data.</text>
</comment>
<accession>A0ABQ1YP90</accession>
<keyword evidence="5" id="KW-0560">Oxidoreductase</keyword>
<evidence type="ECO:0000256" key="2">
    <source>
        <dbReference type="ARBA" id="ARBA00008072"/>
    </source>
</evidence>
<comment type="cofactor">
    <cofactor evidence="1">
        <name>Zn(2+)</name>
        <dbReference type="ChEBI" id="CHEBI:29105"/>
    </cofactor>
</comment>
<keyword evidence="8" id="KW-1185">Reference proteome</keyword>
<dbReference type="InterPro" id="IPR014187">
    <property type="entry name" value="ADH_Zn_typ-2"/>
</dbReference>
<dbReference type="Proteomes" id="UP000600214">
    <property type="component" value="Unassembled WGS sequence"/>
</dbReference>
<gene>
    <name evidence="7" type="ORF">GCM10007423_23490</name>
</gene>
<comment type="similarity">
    <text evidence="2">Belongs to the zinc-containing alcohol dehydrogenase family.</text>
</comment>
<keyword evidence="3" id="KW-0479">Metal-binding</keyword>
<reference evidence="8" key="1">
    <citation type="journal article" date="2019" name="Int. J. Syst. Evol. Microbiol.">
        <title>The Global Catalogue of Microorganisms (GCM) 10K type strain sequencing project: providing services to taxonomists for standard genome sequencing and annotation.</title>
        <authorList>
            <consortium name="The Broad Institute Genomics Platform"/>
            <consortium name="The Broad Institute Genome Sequencing Center for Infectious Disease"/>
            <person name="Wu L."/>
            <person name="Ma J."/>
        </authorList>
    </citation>
    <scope>NUCLEOTIDE SEQUENCE [LARGE SCALE GENOMIC DNA]</scope>
    <source>
        <strain evidence="8">CGMCC 1.15288</strain>
    </source>
</reference>
<dbReference type="InterPro" id="IPR036291">
    <property type="entry name" value="NAD(P)-bd_dom_sf"/>
</dbReference>
<evidence type="ECO:0000313" key="8">
    <source>
        <dbReference type="Proteomes" id="UP000600214"/>
    </source>
</evidence>
<dbReference type="Gene3D" id="3.90.180.10">
    <property type="entry name" value="Medium-chain alcohol dehydrogenases, catalytic domain"/>
    <property type="match status" value="1"/>
</dbReference>
<name>A0ABQ1YP90_9BACT</name>
<dbReference type="PANTHER" id="PTHR42940">
    <property type="entry name" value="ALCOHOL DEHYDROGENASE 1-RELATED"/>
    <property type="match status" value="1"/>
</dbReference>
<protein>
    <submittedName>
        <fullName evidence="7">Alcohol dehydrogenase</fullName>
    </submittedName>
</protein>
<sequence>MNLPATMRAMVLSEPGEPLNEVTVPVPTPGTGQVLIKVVACGVCRTDLHIIDGELKGARLPLIPGHEIMGTVVGLGEGVTNLKIAAMVGIPWLARTCGKCKYCLTGRENLCDQALFTGFTVNGGYCQYTVAFEKYCIPLPGYYQHPWAAPLLCAGLIGYRSYRMLDRNCEKIGIYGFGAAAHILIQIAGFQNKKVYAFSKKGDTAAQLLAEKLGAVWAGDSSQPAPEELDGAIIFAPTGELIPKALSDIEKGGTVVCGGIHMSDIPGFEYRLLWGERVVRSVANLTVRDGQEFFQLAMRIPLKTQVQFYKLSQANQALGDLREGRVYGAAVLVMDQEGE</sequence>
<dbReference type="RefSeq" id="WP_229222023.1">
    <property type="nucleotide sequence ID" value="NZ_BMIA01000001.1"/>
</dbReference>
<proteinExistence type="inferred from homology"/>
<dbReference type="InterPro" id="IPR011032">
    <property type="entry name" value="GroES-like_sf"/>
</dbReference>
<evidence type="ECO:0000256" key="1">
    <source>
        <dbReference type="ARBA" id="ARBA00001947"/>
    </source>
</evidence>
<dbReference type="CDD" id="cd08298">
    <property type="entry name" value="CAD2"/>
    <property type="match status" value="1"/>
</dbReference>
<feature type="domain" description="Alcohol dehydrogenase-like N-terminal" evidence="6">
    <location>
        <begin position="31"/>
        <end position="140"/>
    </location>
</feature>
<dbReference type="PROSITE" id="PS00059">
    <property type="entry name" value="ADH_ZINC"/>
    <property type="match status" value="1"/>
</dbReference>
<evidence type="ECO:0000259" key="6">
    <source>
        <dbReference type="Pfam" id="PF08240"/>
    </source>
</evidence>
<dbReference type="SUPFAM" id="SSF50129">
    <property type="entry name" value="GroES-like"/>
    <property type="match status" value="1"/>
</dbReference>
<organism evidence="7 8">
    <name type="scientific">Dyadobacter endophyticus</name>
    <dbReference type="NCBI Taxonomy" id="1749036"/>
    <lineage>
        <taxon>Bacteria</taxon>
        <taxon>Pseudomonadati</taxon>
        <taxon>Bacteroidota</taxon>
        <taxon>Cytophagia</taxon>
        <taxon>Cytophagales</taxon>
        <taxon>Spirosomataceae</taxon>
        <taxon>Dyadobacter</taxon>
    </lineage>
</organism>
<dbReference type="Gene3D" id="3.40.50.720">
    <property type="entry name" value="NAD(P)-binding Rossmann-like Domain"/>
    <property type="match status" value="1"/>
</dbReference>
<evidence type="ECO:0000256" key="3">
    <source>
        <dbReference type="ARBA" id="ARBA00022723"/>
    </source>
</evidence>
<dbReference type="SUPFAM" id="SSF51735">
    <property type="entry name" value="NAD(P)-binding Rossmann-fold domains"/>
    <property type="match status" value="1"/>
</dbReference>
<dbReference type="InterPro" id="IPR002328">
    <property type="entry name" value="ADH_Zn_CS"/>
</dbReference>
<dbReference type="EMBL" id="BMIA01000001">
    <property type="protein sequence ID" value="GGH33316.1"/>
    <property type="molecule type" value="Genomic_DNA"/>
</dbReference>
<dbReference type="NCBIfam" id="TIGR02822">
    <property type="entry name" value="adh_fam_2"/>
    <property type="match status" value="1"/>
</dbReference>
<evidence type="ECO:0000256" key="4">
    <source>
        <dbReference type="ARBA" id="ARBA00022833"/>
    </source>
</evidence>
<dbReference type="InterPro" id="IPR013154">
    <property type="entry name" value="ADH-like_N"/>
</dbReference>
<evidence type="ECO:0000256" key="5">
    <source>
        <dbReference type="ARBA" id="ARBA00023002"/>
    </source>
</evidence>
<keyword evidence="4" id="KW-0862">Zinc</keyword>
<evidence type="ECO:0000313" key="7">
    <source>
        <dbReference type="EMBL" id="GGH33316.1"/>
    </source>
</evidence>
<dbReference type="Pfam" id="PF08240">
    <property type="entry name" value="ADH_N"/>
    <property type="match status" value="1"/>
</dbReference>